<reference evidence="3" key="1">
    <citation type="journal article" date="2022" name="Plant J.">
        <title>Strategies of tolerance reflected in two North American maple genomes.</title>
        <authorList>
            <person name="McEvoy S.L."/>
            <person name="Sezen U.U."/>
            <person name="Trouern-Trend A."/>
            <person name="McMahon S.M."/>
            <person name="Schaberg P.G."/>
            <person name="Yang J."/>
            <person name="Wegrzyn J.L."/>
            <person name="Swenson N.G."/>
        </authorList>
    </citation>
    <scope>NUCLEOTIDE SEQUENCE</scope>
    <source>
        <strain evidence="3">NS2018</strain>
    </source>
</reference>
<keyword evidence="1" id="KW-0175">Coiled coil</keyword>
<evidence type="ECO:0000256" key="2">
    <source>
        <dbReference type="SAM" id="MobiDB-lite"/>
    </source>
</evidence>
<feature type="compositionally biased region" description="Basic and acidic residues" evidence="2">
    <location>
        <begin position="30"/>
        <end position="40"/>
    </location>
</feature>
<feature type="region of interest" description="Disordered" evidence="2">
    <location>
        <begin position="1"/>
        <end position="40"/>
    </location>
</feature>
<evidence type="ECO:0000313" key="3">
    <source>
        <dbReference type="EMBL" id="KAK0592244.1"/>
    </source>
</evidence>
<protein>
    <submittedName>
        <fullName evidence="3">Uncharacterized protein</fullName>
    </submittedName>
</protein>
<accession>A0AA39SNL6</accession>
<organism evidence="3 4">
    <name type="scientific">Acer saccharum</name>
    <name type="common">Sugar maple</name>
    <dbReference type="NCBI Taxonomy" id="4024"/>
    <lineage>
        <taxon>Eukaryota</taxon>
        <taxon>Viridiplantae</taxon>
        <taxon>Streptophyta</taxon>
        <taxon>Embryophyta</taxon>
        <taxon>Tracheophyta</taxon>
        <taxon>Spermatophyta</taxon>
        <taxon>Magnoliopsida</taxon>
        <taxon>eudicotyledons</taxon>
        <taxon>Gunneridae</taxon>
        <taxon>Pentapetalae</taxon>
        <taxon>rosids</taxon>
        <taxon>malvids</taxon>
        <taxon>Sapindales</taxon>
        <taxon>Sapindaceae</taxon>
        <taxon>Hippocastanoideae</taxon>
        <taxon>Acereae</taxon>
        <taxon>Acer</taxon>
    </lineage>
</organism>
<proteinExistence type="predicted"/>
<comment type="caution">
    <text evidence="3">The sequence shown here is derived from an EMBL/GenBank/DDBJ whole genome shotgun (WGS) entry which is preliminary data.</text>
</comment>
<gene>
    <name evidence="3" type="ORF">LWI29_015701</name>
</gene>
<dbReference type="AlphaFoldDB" id="A0AA39SNL6"/>
<evidence type="ECO:0000313" key="4">
    <source>
        <dbReference type="Proteomes" id="UP001168877"/>
    </source>
</evidence>
<dbReference type="Proteomes" id="UP001168877">
    <property type="component" value="Unassembled WGS sequence"/>
</dbReference>
<evidence type="ECO:0000256" key="1">
    <source>
        <dbReference type="SAM" id="Coils"/>
    </source>
</evidence>
<keyword evidence="4" id="KW-1185">Reference proteome</keyword>
<sequence length="176" mass="20355">MLLLHQHSYTSSPERNLVRKRQRKYSTNDPGKKVESSSKKKAAEVFEPEILLSSEISSFNEPIGFLKKSSEFLLATNEEFLKKKKTEDVFNMSILSAFQALQAQLHLHDRYKLVSDKCAKFKKANDILKADKAKVDNALKELEQRVFVIEKDLKGMEEERDRHREESTKAKAIVIE</sequence>
<name>A0AA39SNL6_ACESA</name>
<feature type="coiled-coil region" evidence="1">
    <location>
        <begin position="125"/>
        <end position="173"/>
    </location>
</feature>
<dbReference type="EMBL" id="JAUESC010000380">
    <property type="protein sequence ID" value="KAK0592244.1"/>
    <property type="molecule type" value="Genomic_DNA"/>
</dbReference>
<reference evidence="3" key="2">
    <citation type="submission" date="2023-06" db="EMBL/GenBank/DDBJ databases">
        <authorList>
            <person name="Swenson N.G."/>
            <person name="Wegrzyn J.L."/>
            <person name="Mcevoy S.L."/>
        </authorList>
    </citation>
    <scope>NUCLEOTIDE SEQUENCE</scope>
    <source>
        <strain evidence="3">NS2018</strain>
        <tissue evidence="3">Leaf</tissue>
    </source>
</reference>